<dbReference type="OrthoDB" id="3796916at2759"/>
<keyword evidence="1" id="KW-0175">Coiled coil</keyword>
<keyword evidence="4" id="KW-1185">Reference proteome</keyword>
<evidence type="ECO:0000313" key="3">
    <source>
        <dbReference type="EMBL" id="KAF2649674.1"/>
    </source>
</evidence>
<dbReference type="AlphaFoldDB" id="A0A6A6STZ5"/>
<dbReference type="Proteomes" id="UP000799324">
    <property type="component" value="Unassembled WGS sequence"/>
</dbReference>
<evidence type="ECO:0000256" key="1">
    <source>
        <dbReference type="SAM" id="Coils"/>
    </source>
</evidence>
<evidence type="ECO:0000313" key="4">
    <source>
        <dbReference type="Proteomes" id="UP000799324"/>
    </source>
</evidence>
<protein>
    <submittedName>
        <fullName evidence="3">Uncharacterized protein</fullName>
    </submittedName>
</protein>
<evidence type="ECO:0000256" key="2">
    <source>
        <dbReference type="SAM" id="MobiDB-lite"/>
    </source>
</evidence>
<dbReference type="EMBL" id="MU004483">
    <property type="protein sequence ID" value="KAF2649674.1"/>
    <property type="molecule type" value="Genomic_DNA"/>
</dbReference>
<sequence length="336" mass="38648">MLLNLIIAVIVYAQNVHDKTPLTFSDHSAYLIADLYTALTELRSKERRDKKARRIDTLPVEASWWWDGLPPQTPNVPQMTPLAELALVWVNPEARLAAQPNPKITEFQDIIGRWRDQNQQLRTSLQGLDGAYREAVATSRQLYTDNAQVTSDNEQLQKNNDNFKASISRLNDNITRLIDELQAERDARQSQEQQAARFQSQHARVQTQFNKLFAEKEAAERLATRARRAHNEVLRDFEKESRRRDRSTERQRSTRSRPARTNEGPPIAFDTQKRRRRRSSCVVCKPTECCSDCGKANKWPGSCIVVDELDGKSLRSELPADDAPPVHYATRPYRTL</sequence>
<feature type="region of interest" description="Disordered" evidence="2">
    <location>
        <begin position="317"/>
        <end position="336"/>
    </location>
</feature>
<accession>A0A6A6STZ5</accession>
<feature type="region of interest" description="Disordered" evidence="2">
    <location>
        <begin position="233"/>
        <end position="272"/>
    </location>
</feature>
<feature type="compositionally biased region" description="Basic and acidic residues" evidence="2">
    <location>
        <begin position="233"/>
        <end position="252"/>
    </location>
</feature>
<feature type="coiled-coil region" evidence="1">
    <location>
        <begin position="146"/>
        <end position="201"/>
    </location>
</feature>
<gene>
    <name evidence="3" type="ORF">K491DRAFT_783182</name>
</gene>
<name>A0A6A6STZ5_9PLEO</name>
<organism evidence="3 4">
    <name type="scientific">Lophiostoma macrostomum CBS 122681</name>
    <dbReference type="NCBI Taxonomy" id="1314788"/>
    <lineage>
        <taxon>Eukaryota</taxon>
        <taxon>Fungi</taxon>
        <taxon>Dikarya</taxon>
        <taxon>Ascomycota</taxon>
        <taxon>Pezizomycotina</taxon>
        <taxon>Dothideomycetes</taxon>
        <taxon>Pleosporomycetidae</taxon>
        <taxon>Pleosporales</taxon>
        <taxon>Lophiostomataceae</taxon>
        <taxon>Lophiostoma</taxon>
    </lineage>
</organism>
<proteinExistence type="predicted"/>
<reference evidence="3" key="1">
    <citation type="journal article" date="2020" name="Stud. Mycol.">
        <title>101 Dothideomycetes genomes: a test case for predicting lifestyles and emergence of pathogens.</title>
        <authorList>
            <person name="Haridas S."/>
            <person name="Albert R."/>
            <person name="Binder M."/>
            <person name="Bloem J."/>
            <person name="Labutti K."/>
            <person name="Salamov A."/>
            <person name="Andreopoulos B."/>
            <person name="Baker S."/>
            <person name="Barry K."/>
            <person name="Bills G."/>
            <person name="Bluhm B."/>
            <person name="Cannon C."/>
            <person name="Castanera R."/>
            <person name="Culley D."/>
            <person name="Daum C."/>
            <person name="Ezra D."/>
            <person name="Gonzalez J."/>
            <person name="Henrissat B."/>
            <person name="Kuo A."/>
            <person name="Liang C."/>
            <person name="Lipzen A."/>
            <person name="Lutzoni F."/>
            <person name="Magnuson J."/>
            <person name="Mondo S."/>
            <person name="Nolan M."/>
            <person name="Ohm R."/>
            <person name="Pangilinan J."/>
            <person name="Park H.-J."/>
            <person name="Ramirez L."/>
            <person name="Alfaro M."/>
            <person name="Sun H."/>
            <person name="Tritt A."/>
            <person name="Yoshinaga Y."/>
            <person name="Zwiers L.-H."/>
            <person name="Turgeon B."/>
            <person name="Goodwin S."/>
            <person name="Spatafora J."/>
            <person name="Crous P."/>
            <person name="Grigoriev I."/>
        </authorList>
    </citation>
    <scope>NUCLEOTIDE SEQUENCE</scope>
    <source>
        <strain evidence="3">CBS 122681</strain>
    </source>
</reference>